<evidence type="ECO:0000256" key="3">
    <source>
        <dbReference type="ARBA" id="ARBA00022777"/>
    </source>
</evidence>
<sequence>MYSNHRTLVLSLKKLSKGVSITAIVPGPNAAHHVLKFASNFLPINSAQTLRHRIKGESNVEAVHLDHIWDDLGPKAYRKFLDIKERYDNKESGLDLPSAVQEVCRAFHNNLYLVKHFRPFLHDGDDFRLAEDYDDTRCIVITSHGVTTMRAAFGSSLSRWDSAKITALLRRAVDEPEYRIAVTTLQGDVAHRAMELMQRFIDGAESFTTPKGGQPHDLAPLLVELSRHSKLIPSYLYLSTSAPEDRPQRTGEFSIVYRSRHKRESVAYKRLNRLQRERHPDVTEMTKKLERHAVQWRQLKHENLVPFLGLNSSHLYNETCIVTPWYEGSSIISYLNAKGSKVSSEALCSMLLETARAISYLHSNNIVHGAIRGGNVIIDDKGHARVTDYDQNLFRDLETVRYDIGGTSFWEAPELIRPTLFGTSGHLTFATDVYAYACLCIEGYTRKRPFHPSNNRAVSEKVVEGQRPDRPYGPGGTLMADGMWSLVESCWSQQASERPSMAGVISKLEEITRSAA</sequence>
<evidence type="ECO:0000313" key="6">
    <source>
        <dbReference type="EMBL" id="KAJ3488329.1"/>
    </source>
</evidence>
<dbReference type="AlphaFoldDB" id="A0AAD5YH31"/>
<keyword evidence="1" id="KW-0808">Transferase</keyword>
<dbReference type="PROSITE" id="PS50011">
    <property type="entry name" value="PROTEIN_KINASE_DOM"/>
    <property type="match status" value="1"/>
</dbReference>
<keyword evidence="3" id="KW-0418">Kinase</keyword>
<dbReference type="Proteomes" id="UP001212997">
    <property type="component" value="Unassembled WGS sequence"/>
</dbReference>
<organism evidence="6 7">
    <name type="scientific">Meripilus lineatus</name>
    <dbReference type="NCBI Taxonomy" id="2056292"/>
    <lineage>
        <taxon>Eukaryota</taxon>
        <taxon>Fungi</taxon>
        <taxon>Dikarya</taxon>
        <taxon>Basidiomycota</taxon>
        <taxon>Agaricomycotina</taxon>
        <taxon>Agaricomycetes</taxon>
        <taxon>Polyporales</taxon>
        <taxon>Meripilaceae</taxon>
        <taxon>Meripilus</taxon>
    </lineage>
</organism>
<dbReference type="Pfam" id="PF07714">
    <property type="entry name" value="PK_Tyr_Ser-Thr"/>
    <property type="match status" value="1"/>
</dbReference>
<keyword evidence="7" id="KW-1185">Reference proteome</keyword>
<accession>A0AAD5YH31</accession>
<reference evidence="6" key="1">
    <citation type="submission" date="2022-07" db="EMBL/GenBank/DDBJ databases">
        <title>Genome Sequence of Physisporinus lineatus.</title>
        <authorList>
            <person name="Buettner E."/>
        </authorList>
    </citation>
    <scope>NUCLEOTIDE SEQUENCE</scope>
    <source>
        <strain evidence="6">VT162</strain>
    </source>
</reference>
<dbReference type="GO" id="GO:0004674">
    <property type="term" value="F:protein serine/threonine kinase activity"/>
    <property type="evidence" value="ECO:0007669"/>
    <property type="project" value="TreeGrafter"/>
</dbReference>
<dbReference type="InterPro" id="IPR001245">
    <property type="entry name" value="Ser-Thr/Tyr_kinase_cat_dom"/>
</dbReference>
<comment type="caution">
    <text evidence="6">The sequence shown here is derived from an EMBL/GenBank/DDBJ whole genome shotgun (WGS) entry which is preliminary data.</text>
</comment>
<protein>
    <recommendedName>
        <fullName evidence="5">Protein kinase domain-containing protein</fullName>
    </recommendedName>
</protein>
<evidence type="ECO:0000313" key="7">
    <source>
        <dbReference type="Proteomes" id="UP001212997"/>
    </source>
</evidence>
<dbReference type="InterPro" id="IPR011009">
    <property type="entry name" value="Kinase-like_dom_sf"/>
</dbReference>
<dbReference type="Gene3D" id="1.10.510.10">
    <property type="entry name" value="Transferase(Phosphotransferase) domain 1"/>
    <property type="match status" value="1"/>
</dbReference>
<dbReference type="InterPro" id="IPR051681">
    <property type="entry name" value="Ser/Thr_Kinases-Pseudokinases"/>
</dbReference>
<evidence type="ECO:0000256" key="4">
    <source>
        <dbReference type="ARBA" id="ARBA00022840"/>
    </source>
</evidence>
<proteinExistence type="predicted"/>
<evidence type="ECO:0000256" key="2">
    <source>
        <dbReference type="ARBA" id="ARBA00022741"/>
    </source>
</evidence>
<evidence type="ECO:0000256" key="1">
    <source>
        <dbReference type="ARBA" id="ARBA00022679"/>
    </source>
</evidence>
<keyword evidence="2" id="KW-0547">Nucleotide-binding</keyword>
<evidence type="ECO:0000259" key="5">
    <source>
        <dbReference type="PROSITE" id="PS50011"/>
    </source>
</evidence>
<dbReference type="PANTHER" id="PTHR44329">
    <property type="entry name" value="SERINE/THREONINE-PROTEIN KINASE TNNI3K-RELATED"/>
    <property type="match status" value="1"/>
</dbReference>
<dbReference type="InterPro" id="IPR000719">
    <property type="entry name" value="Prot_kinase_dom"/>
</dbReference>
<keyword evidence="4" id="KW-0067">ATP-binding</keyword>
<gene>
    <name evidence="6" type="ORF">NLI96_g2931</name>
</gene>
<dbReference type="PANTHER" id="PTHR44329:SF288">
    <property type="entry name" value="MITOGEN-ACTIVATED PROTEIN KINASE KINASE KINASE 20"/>
    <property type="match status" value="1"/>
</dbReference>
<name>A0AAD5YH31_9APHY</name>
<dbReference type="GO" id="GO:0005524">
    <property type="term" value="F:ATP binding"/>
    <property type="evidence" value="ECO:0007669"/>
    <property type="project" value="UniProtKB-KW"/>
</dbReference>
<dbReference type="EMBL" id="JANAWD010000069">
    <property type="protein sequence ID" value="KAJ3488329.1"/>
    <property type="molecule type" value="Genomic_DNA"/>
</dbReference>
<dbReference type="SUPFAM" id="SSF56112">
    <property type="entry name" value="Protein kinase-like (PK-like)"/>
    <property type="match status" value="1"/>
</dbReference>
<feature type="domain" description="Protein kinase" evidence="5">
    <location>
        <begin position="242"/>
        <end position="511"/>
    </location>
</feature>